<accession>A0A1C7M6C2</accession>
<feature type="compositionally biased region" description="Low complexity" evidence="1">
    <location>
        <begin position="309"/>
        <end position="319"/>
    </location>
</feature>
<dbReference type="EMBL" id="LUGG01000009">
    <property type="protein sequence ID" value="OBZ72392.1"/>
    <property type="molecule type" value="Genomic_DNA"/>
</dbReference>
<evidence type="ECO:0000256" key="1">
    <source>
        <dbReference type="SAM" id="MobiDB-lite"/>
    </source>
</evidence>
<feature type="compositionally biased region" description="Low complexity" evidence="1">
    <location>
        <begin position="652"/>
        <end position="669"/>
    </location>
</feature>
<sequence length="750" mass="80643">MIVTRKQHGSVSVYIRYIPLREEEDALLMDVNVLRAGSGLRYPPQHNVVQTTIRSSSIQNATDMLHPTASDISSFTPTARAAVVNIKPAAGDLSAISTASTTSSAKPRPRPRPAYKGAKAAAANSCISNVASSSAVSSTIETSISSHPVALPSVIQTFTDKSSDSHPRSPHHDTRQDGAPAISPFGSTSSARKRTKVSVEDEIDLYTEDIADRAKLRSRSRTSAQAKPPVEDIIDISSDDDELALLPPFKGRKQVTKRNSPKRRKIAHTSTDIESLREYSEQPTLPVLTSDVSLNLGSPLPPSDPPLPSTATAPISTPPVFGDISPLSSPLPTTMRKRKRNPRVSAAGTWDELDEISTADFVPETQPTKKSKGISEEPRPTIRIPAAGKEKDNDRDGLFVEANVKPKPRRKNKNDGDDDWDADFESKSSTKAKKRKLDDDDDSDWNGDASAKTKTKPPPKKKGRKAKELQKDGEATADTPKSKKSKVEKAKANGKAKPPTSKEYVDDSDEDRDSRLMPPPLIPASSRDAGDGTGIVSDSDPAIVHTKDRSRGTGKKVTDSDIPTSHQKAPPRVTEDNADKSAISTSKRKGKQRAIVLSDEDEGNAADISASMFNSSPAKEPPPDATEKKERKSQAKSGSSKENDEPAATDNSVLAASSSSGLPSTPSASKFSTSNRAYSIASGRSTPMSELIRKVNSLPGSPFASSKPTYSPYLKSSRSALKRIAPLHPNRRTPPPPPPRPPAEEDEETD</sequence>
<reference evidence="2 3" key="1">
    <citation type="submission" date="2016-03" db="EMBL/GenBank/DDBJ databases">
        <title>Whole genome sequencing of Grifola frondosa 9006-11.</title>
        <authorList>
            <person name="Min B."/>
            <person name="Park H."/>
            <person name="Kim J.-G."/>
            <person name="Cho H."/>
            <person name="Oh Y.-L."/>
            <person name="Kong W.-S."/>
            <person name="Choi I.-G."/>
        </authorList>
    </citation>
    <scope>NUCLEOTIDE SEQUENCE [LARGE SCALE GENOMIC DNA]</scope>
    <source>
        <strain evidence="2 3">9006-11</strain>
    </source>
</reference>
<feature type="region of interest" description="Disordered" evidence="1">
    <location>
        <begin position="159"/>
        <end position="197"/>
    </location>
</feature>
<proteinExistence type="predicted"/>
<feature type="compositionally biased region" description="Basic residues" evidence="1">
    <location>
        <begin position="453"/>
        <end position="465"/>
    </location>
</feature>
<feature type="compositionally biased region" description="Basic and acidic residues" evidence="1">
    <location>
        <begin position="621"/>
        <end position="644"/>
    </location>
</feature>
<feature type="compositionally biased region" description="Basic and acidic residues" evidence="1">
    <location>
        <begin position="161"/>
        <end position="176"/>
    </location>
</feature>
<dbReference type="AlphaFoldDB" id="A0A1C7M6C2"/>
<dbReference type="Proteomes" id="UP000092993">
    <property type="component" value="Unassembled WGS sequence"/>
</dbReference>
<dbReference type="STRING" id="5627.A0A1C7M6C2"/>
<name>A0A1C7M6C2_GRIFR</name>
<feature type="compositionally biased region" description="Pro residues" evidence="1">
    <location>
        <begin position="732"/>
        <end position="741"/>
    </location>
</feature>
<evidence type="ECO:0000313" key="2">
    <source>
        <dbReference type="EMBL" id="OBZ72392.1"/>
    </source>
</evidence>
<comment type="caution">
    <text evidence="2">The sequence shown here is derived from an EMBL/GenBank/DDBJ whole genome shotgun (WGS) entry which is preliminary data.</text>
</comment>
<gene>
    <name evidence="2" type="ORF">A0H81_07779</name>
</gene>
<dbReference type="OrthoDB" id="3271227at2759"/>
<feature type="compositionally biased region" description="Polar residues" evidence="1">
    <location>
        <begin position="703"/>
        <end position="719"/>
    </location>
</feature>
<feature type="compositionally biased region" description="Polar residues" evidence="1">
    <location>
        <begin position="670"/>
        <end position="688"/>
    </location>
</feature>
<organism evidence="2 3">
    <name type="scientific">Grifola frondosa</name>
    <name type="common">Maitake</name>
    <name type="synonym">Polyporus frondosus</name>
    <dbReference type="NCBI Taxonomy" id="5627"/>
    <lineage>
        <taxon>Eukaryota</taxon>
        <taxon>Fungi</taxon>
        <taxon>Dikarya</taxon>
        <taxon>Basidiomycota</taxon>
        <taxon>Agaricomycotina</taxon>
        <taxon>Agaricomycetes</taxon>
        <taxon>Polyporales</taxon>
        <taxon>Grifolaceae</taxon>
        <taxon>Grifola</taxon>
    </lineage>
</organism>
<feature type="region of interest" description="Disordered" evidence="1">
    <location>
        <begin position="97"/>
        <end position="117"/>
    </location>
</feature>
<protein>
    <submittedName>
        <fullName evidence="2">Uncharacterized protein</fullName>
    </submittedName>
</protein>
<feature type="compositionally biased region" description="Basic and acidic residues" evidence="1">
    <location>
        <begin position="545"/>
        <end position="559"/>
    </location>
</feature>
<feature type="compositionally biased region" description="Basic and acidic residues" evidence="1">
    <location>
        <begin position="388"/>
        <end position="398"/>
    </location>
</feature>
<feature type="region of interest" description="Disordered" evidence="1">
    <location>
        <begin position="292"/>
        <end position="750"/>
    </location>
</feature>
<dbReference type="OMA" id="EDTVEGW"/>
<keyword evidence="3" id="KW-1185">Reference proteome</keyword>
<feature type="compositionally biased region" description="Low complexity" evidence="1">
    <location>
        <begin position="97"/>
        <end position="106"/>
    </location>
</feature>
<feature type="compositionally biased region" description="Pro residues" evidence="1">
    <location>
        <begin position="299"/>
        <end position="308"/>
    </location>
</feature>
<evidence type="ECO:0000313" key="3">
    <source>
        <dbReference type="Proteomes" id="UP000092993"/>
    </source>
</evidence>